<dbReference type="AlphaFoldDB" id="A0A653KRE0"/>
<accession>A0A653KRE0</accession>
<dbReference type="Proteomes" id="UP000439123">
    <property type="component" value="Unassembled WGS sequence"/>
</dbReference>
<evidence type="ECO:0000313" key="1">
    <source>
        <dbReference type="EMBL" id="VXA81786.1"/>
    </source>
</evidence>
<dbReference type="EMBL" id="CABWLC010000004">
    <property type="protein sequence ID" value="VXA81786.1"/>
    <property type="molecule type" value="Genomic_DNA"/>
</dbReference>
<reference evidence="1 2" key="1">
    <citation type="submission" date="2019-10" db="EMBL/GenBank/DDBJ databases">
        <authorList>
            <person name="Karimi E."/>
        </authorList>
    </citation>
    <scope>NUCLEOTIDE SEQUENCE [LARGE SCALE GENOMIC DNA]</scope>
    <source>
        <strain evidence="1">Aeromonas sp. 8C</strain>
    </source>
</reference>
<name>A0A653KRE0_AERVE</name>
<organism evidence="1 2">
    <name type="scientific">Aeromonas veronii</name>
    <dbReference type="NCBI Taxonomy" id="654"/>
    <lineage>
        <taxon>Bacteria</taxon>
        <taxon>Pseudomonadati</taxon>
        <taxon>Pseudomonadota</taxon>
        <taxon>Gammaproteobacteria</taxon>
        <taxon>Aeromonadales</taxon>
        <taxon>Aeromonadaceae</taxon>
        <taxon>Aeromonas</taxon>
    </lineage>
</organism>
<evidence type="ECO:0000313" key="2">
    <source>
        <dbReference type="Proteomes" id="UP000439123"/>
    </source>
</evidence>
<proteinExistence type="predicted"/>
<sequence>MSPETSPATIPIRTGSGTDDPALVIFEEVHIELDGRFGLRHLDQHRQHLFDGLAGAEDLFVGTLDGRDGLRTETAATQTFGVDPERLGVVAGSHHVRRYVLVQGGAATDEGVGTDATELVNGGETTKDHEVTDHHVARQGRVVGEDAVVTDDAVVGNVNVDHEQVAAAHLGQALILNGATVEGAVLANNVVVANFEEGALTGVLLVLTILTDGGVLEDLVAATNLGRALDHHMGTYPGVVTDFHLGADDRKGADFNPFTDHGRLMDDGSIVNDGSLVDHVC</sequence>
<protein>
    <submittedName>
        <fullName evidence="1">Uncharacterized protein</fullName>
    </submittedName>
</protein>
<gene>
    <name evidence="1" type="ORF">AERO8C_120284</name>
</gene>